<evidence type="ECO:0000313" key="15">
    <source>
        <dbReference type="Proteomes" id="UP000617544"/>
    </source>
</evidence>
<dbReference type="SMR" id="A0A832SXW3"/>
<keyword evidence="4" id="KW-0690">Ribosome biogenesis</keyword>
<dbReference type="Proteomes" id="UP000617544">
    <property type="component" value="Unassembled WGS sequence"/>
</dbReference>
<dbReference type="Pfam" id="PF17146">
    <property type="entry name" value="PIN_6"/>
    <property type="match status" value="1"/>
</dbReference>
<feature type="domain" description="PIN" evidence="13">
    <location>
        <begin position="7"/>
        <end position="105"/>
    </location>
</feature>
<comment type="function">
    <text evidence="11">Toxic component of a type II toxin-antitoxin (TA) system. Processes pre-16S-rRNA at its 3' end (the D-site) to yield the mature 3' end.</text>
</comment>
<dbReference type="GeneID" id="1443039"/>
<dbReference type="GO" id="GO:0004521">
    <property type="term" value="F:RNA endonuclease activity"/>
    <property type="evidence" value="ECO:0007669"/>
    <property type="project" value="UniProtKB-ARBA"/>
</dbReference>
<dbReference type="OMA" id="LYTDDYG"/>
<dbReference type="InterPro" id="IPR039907">
    <property type="entry name" value="NOB1"/>
</dbReference>
<dbReference type="FunFam" id="3.40.50.1010:FF:000020">
    <property type="entry name" value="20S-pre-rRNA D-site endonuclease NOB1"/>
    <property type="match status" value="1"/>
</dbReference>
<dbReference type="GO" id="GO:0030490">
    <property type="term" value="P:maturation of SSU-rRNA"/>
    <property type="evidence" value="ECO:0007669"/>
    <property type="project" value="TreeGrafter"/>
</dbReference>
<dbReference type="SMART" id="SM00670">
    <property type="entry name" value="PINc"/>
    <property type="match status" value="1"/>
</dbReference>
<evidence type="ECO:0000256" key="7">
    <source>
        <dbReference type="ARBA" id="ARBA00022723"/>
    </source>
</evidence>
<comment type="function">
    <text evidence="12">Toxic component of a toxin-antitoxin (TA) system. An RNase.</text>
</comment>
<keyword evidence="7 12" id="KW-0479">Metal-binding</keyword>
<dbReference type="CDD" id="cd09876">
    <property type="entry name" value="PIN_Nob1-like"/>
    <property type="match status" value="1"/>
</dbReference>
<dbReference type="EC" id="3.1.-.-" evidence="12"/>
<evidence type="ECO:0000256" key="2">
    <source>
        <dbReference type="ARBA" id="ARBA00001947"/>
    </source>
</evidence>
<comment type="cofactor">
    <cofactor evidence="1">
        <name>Mn(2+)</name>
        <dbReference type="ChEBI" id="CHEBI:29035"/>
    </cofactor>
</comment>
<evidence type="ECO:0000256" key="1">
    <source>
        <dbReference type="ARBA" id="ARBA00001936"/>
    </source>
</evidence>
<evidence type="ECO:0000256" key="4">
    <source>
        <dbReference type="ARBA" id="ARBA00022517"/>
    </source>
</evidence>
<dbReference type="GO" id="GO:0090729">
    <property type="term" value="F:toxin activity"/>
    <property type="evidence" value="ECO:0007669"/>
    <property type="project" value="UniProtKB-KW"/>
</dbReference>
<dbReference type="PANTHER" id="PTHR12814:SF2">
    <property type="entry name" value="RNA-BINDING PROTEIN NOB1"/>
    <property type="match status" value="1"/>
</dbReference>
<feature type="binding site" evidence="12">
    <location>
        <position position="12"/>
    </location>
    <ligand>
        <name>Mg(2+)</name>
        <dbReference type="ChEBI" id="CHEBI:18420"/>
    </ligand>
</feature>
<dbReference type="InterPro" id="IPR022907">
    <property type="entry name" value="VapC_family"/>
</dbReference>
<dbReference type="SUPFAM" id="SSF88723">
    <property type="entry name" value="PIN domain-like"/>
    <property type="match status" value="1"/>
</dbReference>
<dbReference type="GO" id="GO:0030688">
    <property type="term" value="C:preribosome, small subunit precursor"/>
    <property type="evidence" value="ECO:0007669"/>
    <property type="project" value="TreeGrafter"/>
</dbReference>
<dbReference type="GO" id="GO:0016787">
    <property type="term" value="F:hydrolase activity"/>
    <property type="evidence" value="ECO:0007669"/>
    <property type="project" value="UniProtKB-KW"/>
</dbReference>
<comment type="cofactor">
    <cofactor evidence="12">
        <name>Mg(2+)</name>
        <dbReference type="ChEBI" id="CHEBI:18420"/>
    </cofactor>
</comment>
<dbReference type="InterPro" id="IPR033411">
    <property type="entry name" value="Ribonuclease_PIN"/>
</dbReference>
<dbReference type="Gene3D" id="2.20.28.10">
    <property type="match status" value="1"/>
</dbReference>
<comment type="caution">
    <text evidence="12">Lacks conserved residue(s) required for the propagation of feature annotation.</text>
</comment>
<organism evidence="14 15">
    <name type="scientific">Pyrococcus horikoshii</name>
    <dbReference type="NCBI Taxonomy" id="53953"/>
    <lineage>
        <taxon>Archaea</taxon>
        <taxon>Methanobacteriati</taxon>
        <taxon>Methanobacteriota</taxon>
        <taxon>Thermococci</taxon>
        <taxon>Thermococcales</taxon>
        <taxon>Thermococcaceae</taxon>
        <taxon>Pyrococcus</taxon>
    </lineage>
</organism>
<comment type="caution">
    <text evidence="14">The sequence shown here is derived from an EMBL/GenBank/DDBJ whole genome shotgun (WGS) entry which is preliminary data.</text>
</comment>
<evidence type="ECO:0000256" key="10">
    <source>
        <dbReference type="ARBA" id="ARBA00023211"/>
    </source>
</evidence>
<dbReference type="HAMAP" id="MF_00265">
    <property type="entry name" value="VapC_Nob1"/>
    <property type="match status" value="1"/>
</dbReference>
<evidence type="ECO:0000256" key="11">
    <source>
        <dbReference type="ARBA" id="ARBA00045770"/>
    </source>
</evidence>
<name>A0A832SXW3_PYRHR</name>
<dbReference type="AlphaFoldDB" id="A0A832SXW3"/>
<evidence type="ECO:0000256" key="12">
    <source>
        <dbReference type="HAMAP-Rule" id="MF_00265"/>
    </source>
</evidence>
<protein>
    <recommendedName>
        <fullName evidence="12">Ribonuclease VapC</fullName>
        <shortName evidence="12">RNase VapC</shortName>
        <ecNumber evidence="12">3.1.-.-</ecNumber>
    </recommendedName>
    <alternativeName>
        <fullName evidence="12">Putative toxin VapC</fullName>
    </alternativeName>
</protein>
<accession>A0A832SXW3</accession>
<dbReference type="EMBL" id="DUJN01000006">
    <property type="protein sequence ID" value="HII61365.1"/>
    <property type="molecule type" value="Genomic_DNA"/>
</dbReference>
<keyword evidence="9 12" id="KW-0378">Hydrolase</keyword>
<dbReference type="RefSeq" id="WP_010884804.1">
    <property type="nucleotide sequence ID" value="NZ_DUJN01000006.1"/>
</dbReference>
<dbReference type="InterPro" id="IPR002716">
    <property type="entry name" value="PIN_dom"/>
</dbReference>
<keyword evidence="12" id="KW-0800">Toxin</keyword>
<evidence type="ECO:0000256" key="5">
    <source>
        <dbReference type="ARBA" id="ARBA00022649"/>
    </source>
</evidence>
<keyword evidence="6 12" id="KW-0540">Nuclease</keyword>
<evidence type="ECO:0000256" key="9">
    <source>
        <dbReference type="ARBA" id="ARBA00022801"/>
    </source>
</evidence>
<evidence type="ECO:0000259" key="13">
    <source>
        <dbReference type="SMART" id="SM00670"/>
    </source>
</evidence>
<keyword evidence="8" id="KW-0255">Endonuclease</keyword>
<evidence type="ECO:0000256" key="3">
    <source>
        <dbReference type="ARBA" id="ARBA00005858"/>
    </source>
</evidence>
<keyword evidence="5 12" id="KW-1277">Toxin-antitoxin system</keyword>
<dbReference type="PANTHER" id="PTHR12814">
    <property type="entry name" value="RNA-BINDING PROTEIN NOB1"/>
    <property type="match status" value="1"/>
</dbReference>
<reference evidence="14" key="1">
    <citation type="journal article" date="2020" name="bioRxiv">
        <title>A rank-normalized archaeal taxonomy based on genome phylogeny resolves widespread incomplete and uneven classifications.</title>
        <authorList>
            <person name="Rinke C."/>
            <person name="Chuvochina M."/>
            <person name="Mussig A.J."/>
            <person name="Chaumeil P.-A."/>
            <person name="Waite D.W."/>
            <person name="Whitman W.B."/>
            <person name="Parks D.H."/>
            <person name="Hugenholtz P."/>
        </authorList>
    </citation>
    <scope>NUCLEOTIDE SEQUENCE</scope>
    <source>
        <strain evidence="14">UBA8834</strain>
    </source>
</reference>
<evidence type="ECO:0000313" key="14">
    <source>
        <dbReference type="EMBL" id="HII61365.1"/>
    </source>
</evidence>
<comment type="similarity">
    <text evidence="3">Belongs to the NOB1 family.</text>
</comment>
<dbReference type="GO" id="GO:0005737">
    <property type="term" value="C:cytoplasm"/>
    <property type="evidence" value="ECO:0007669"/>
    <property type="project" value="UniProtKB-ARBA"/>
</dbReference>
<keyword evidence="12" id="KW-0460">Magnesium</keyword>
<gene>
    <name evidence="12" type="primary">vapC</name>
    <name evidence="14" type="ORF">HA331_06440</name>
</gene>
<dbReference type="GO" id="GO:0000287">
    <property type="term" value="F:magnesium ion binding"/>
    <property type="evidence" value="ECO:0007669"/>
    <property type="project" value="UniProtKB-UniRule"/>
</dbReference>
<sequence length="161" mass="17972">MLRNLKKTLVLDSSVFIQGIDIEGYTTPSVVEEIKDRESKIFLESLISAGKVKIAEPSKESIDRIIQVAKETGEVNELSKADIEVLALAYELKGEIFSDDYNVQNIASLLGLRFRTLKRGIKKVIKWRYVCIGCGRKFSTLPPGGVCPDCGSKVKLIPRKR</sequence>
<comment type="similarity">
    <text evidence="12">Belongs to the PINc/VapC protein family.</text>
</comment>
<comment type="cofactor">
    <cofactor evidence="2">
        <name>Zn(2+)</name>
        <dbReference type="ChEBI" id="CHEBI:29105"/>
    </cofactor>
</comment>
<dbReference type="NCBIfam" id="NF009146">
    <property type="entry name" value="PRK12496.1-3"/>
    <property type="match status" value="1"/>
</dbReference>
<proteinExistence type="inferred from homology"/>
<evidence type="ECO:0000256" key="6">
    <source>
        <dbReference type="ARBA" id="ARBA00022722"/>
    </source>
</evidence>
<dbReference type="Gene3D" id="3.40.50.1010">
    <property type="entry name" value="5'-nuclease"/>
    <property type="match status" value="1"/>
</dbReference>
<keyword evidence="10" id="KW-0464">Manganese</keyword>
<evidence type="ECO:0000256" key="8">
    <source>
        <dbReference type="ARBA" id="ARBA00022759"/>
    </source>
</evidence>
<dbReference type="InterPro" id="IPR029060">
    <property type="entry name" value="PIN-like_dom_sf"/>
</dbReference>